<dbReference type="Proteomes" id="UP000542813">
    <property type="component" value="Unassembled WGS sequence"/>
</dbReference>
<dbReference type="PANTHER" id="PTHR43194">
    <property type="entry name" value="HYDROLASE ALPHA/BETA FOLD FAMILY"/>
    <property type="match status" value="1"/>
</dbReference>
<dbReference type="InterPro" id="IPR050228">
    <property type="entry name" value="Carboxylesterase_BioH"/>
</dbReference>
<evidence type="ECO:0000259" key="1">
    <source>
        <dbReference type="Pfam" id="PF12697"/>
    </source>
</evidence>
<organism evidence="2 3">
    <name type="scientific">Jiangella mangrovi</name>
    <dbReference type="NCBI Taxonomy" id="1524084"/>
    <lineage>
        <taxon>Bacteria</taxon>
        <taxon>Bacillati</taxon>
        <taxon>Actinomycetota</taxon>
        <taxon>Actinomycetes</taxon>
        <taxon>Jiangellales</taxon>
        <taxon>Jiangellaceae</taxon>
        <taxon>Jiangella</taxon>
    </lineage>
</organism>
<dbReference type="PRINTS" id="PR00111">
    <property type="entry name" value="ABHYDROLASE"/>
</dbReference>
<accession>A0A7W9GVX5</accession>
<comment type="caution">
    <text evidence="2">The sequence shown here is derived from an EMBL/GenBank/DDBJ whole genome shotgun (WGS) entry which is preliminary data.</text>
</comment>
<sequence length="260" mass="27238">MHELDRLPWPGTTVLLHSLGLSGAMWAPTLAHVDPAATVHTPTTLGHGGRGVGAGVGLKEWSDDLERILADTADGPVTLVGLSLGGMQAAHYAATRPQQVSRLVIADSYPFLPDAEAATRLERAVRETAEAGMAGFAELYLGRTLKSHPEPGLKAELVGQIAAISRDDYLQVAEACYRADMRAALDAVRCPALVVVGDRDDRSPLSDAEAIAAAVLGSRVEVIPDAGHLPAVDTPRAFAQVVSDFLVAAEPEPTSTEDAA</sequence>
<evidence type="ECO:0000313" key="2">
    <source>
        <dbReference type="EMBL" id="MBB5791040.1"/>
    </source>
</evidence>
<evidence type="ECO:0000313" key="3">
    <source>
        <dbReference type="Proteomes" id="UP000542813"/>
    </source>
</evidence>
<feature type="domain" description="AB hydrolase-1" evidence="1">
    <location>
        <begin position="14"/>
        <end position="240"/>
    </location>
</feature>
<dbReference type="GO" id="GO:0003824">
    <property type="term" value="F:catalytic activity"/>
    <property type="evidence" value="ECO:0007669"/>
    <property type="project" value="UniProtKB-ARBA"/>
</dbReference>
<dbReference type="AlphaFoldDB" id="A0A7W9GVX5"/>
<dbReference type="InterPro" id="IPR029058">
    <property type="entry name" value="AB_hydrolase_fold"/>
</dbReference>
<dbReference type="RefSeq" id="WP_184827505.1">
    <property type="nucleotide sequence ID" value="NZ_JACHMM010000001.1"/>
</dbReference>
<gene>
    <name evidence="2" type="ORF">HD601_005615</name>
</gene>
<dbReference type="Gene3D" id="3.40.50.1820">
    <property type="entry name" value="alpha/beta hydrolase"/>
    <property type="match status" value="1"/>
</dbReference>
<dbReference type="Pfam" id="PF12697">
    <property type="entry name" value="Abhydrolase_6"/>
    <property type="match status" value="1"/>
</dbReference>
<keyword evidence="3" id="KW-1185">Reference proteome</keyword>
<reference evidence="2 3" key="1">
    <citation type="submission" date="2020-08" db="EMBL/GenBank/DDBJ databases">
        <title>Sequencing the genomes of 1000 actinobacteria strains.</title>
        <authorList>
            <person name="Klenk H.-P."/>
        </authorList>
    </citation>
    <scope>NUCLEOTIDE SEQUENCE [LARGE SCALE GENOMIC DNA]</scope>
    <source>
        <strain evidence="2 3">DSM 102122</strain>
    </source>
</reference>
<name>A0A7W9GVX5_9ACTN</name>
<proteinExistence type="predicted"/>
<dbReference type="EMBL" id="JACHMM010000001">
    <property type="protein sequence ID" value="MBB5791040.1"/>
    <property type="molecule type" value="Genomic_DNA"/>
</dbReference>
<dbReference type="SUPFAM" id="SSF53474">
    <property type="entry name" value="alpha/beta-Hydrolases"/>
    <property type="match status" value="1"/>
</dbReference>
<dbReference type="InterPro" id="IPR000073">
    <property type="entry name" value="AB_hydrolase_1"/>
</dbReference>
<dbReference type="PANTHER" id="PTHR43194:SF5">
    <property type="entry name" value="PIMELOYL-[ACYL-CARRIER PROTEIN] METHYL ESTER ESTERASE"/>
    <property type="match status" value="1"/>
</dbReference>
<protein>
    <submittedName>
        <fullName evidence="2">Pimeloyl-ACP methyl ester carboxylesterase</fullName>
    </submittedName>
</protein>